<dbReference type="RefSeq" id="WP_181339842.1">
    <property type="nucleotide sequence ID" value="NZ_JAAKDE010000014.1"/>
</dbReference>
<dbReference type="SUPFAM" id="SSF54523">
    <property type="entry name" value="Pili subunits"/>
    <property type="match status" value="1"/>
</dbReference>
<name>A0A8J6I1P7_9FIRM</name>
<dbReference type="NCBIfam" id="TIGR02532">
    <property type="entry name" value="IV_pilin_GFxxxE"/>
    <property type="match status" value="1"/>
</dbReference>
<dbReference type="EMBL" id="JAAKDE010000014">
    <property type="protein sequence ID" value="MBA2133373.1"/>
    <property type="molecule type" value="Genomic_DNA"/>
</dbReference>
<sequence length="208" mass="23933">MAKEEFLFRVCSSSRTRPRNDAGFTLLEVLMALTLTGMVMLAALSLLRNTYGLWQRNFSDDASTRAARLLTINVRRIVDRAYYYPYLDGKIEHLRGTDDGFDLPVVTERNGIQREGLYFAEGQIVIRQYDTAQPNEVREELLLEKVAAAKFTYLQADRGVWVDYWDDRDYPRLIRLEISLRAEDTAGGEKRVPPLVVSIPVGMECRFQ</sequence>
<keyword evidence="3" id="KW-1185">Reference proteome</keyword>
<dbReference type="InterPro" id="IPR012902">
    <property type="entry name" value="N_methyl_site"/>
</dbReference>
<feature type="transmembrane region" description="Helical" evidence="1">
    <location>
        <begin position="22"/>
        <end position="47"/>
    </location>
</feature>
<reference evidence="2" key="1">
    <citation type="submission" date="2020-06" db="EMBL/GenBank/DDBJ databases">
        <title>Novel chitinolytic bacterium.</title>
        <authorList>
            <person name="Ungkulpasvich U."/>
            <person name="Kosugi A."/>
            <person name="Uke A."/>
        </authorList>
    </citation>
    <scope>NUCLEOTIDE SEQUENCE</scope>
    <source>
        <strain evidence="2">UUS1-1</strain>
    </source>
</reference>
<evidence type="ECO:0000313" key="3">
    <source>
        <dbReference type="Proteomes" id="UP000657177"/>
    </source>
</evidence>
<evidence type="ECO:0000256" key="1">
    <source>
        <dbReference type="SAM" id="Phobius"/>
    </source>
</evidence>
<evidence type="ECO:0000313" key="2">
    <source>
        <dbReference type="EMBL" id="MBA2133373.1"/>
    </source>
</evidence>
<organism evidence="2 3">
    <name type="scientific">Capillibacterium thermochitinicola</name>
    <dbReference type="NCBI Taxonomy" id="2699427"/>
    <lineage>
        <taxon>Bacteria</taxon>
        <taxon>Bacillati</taxon>
        <taxon>Bacillota</taxon>
        <taxon>Capillibacterium</taxon>
    </lineage>
</organism>
<comment type="caution">
    <text evidence="2">The sequence shown here is derived from an EMBL/GenBank/DDBJ whole genome shotgun (WGS) entry which is preliminary data.</text>
</comment>
<accession>A0A8J6I1P7</accession>
<dbReference type="Proteomes" id="UP000657177">
    <property type="component" value="Unassembled WGS sequence"/>
</dbReference>
<keyword evidence="1" id="KW-0472">Membrane</keyword>
<dbReference type="PROSITE" id="PS00409">
    <property type="entry name" value="PROKAR_NTER_METHYL"/>
    <property type="match status" value="1"/>
</dbReference>
<keyword evidence="1" id="KW-0812">Transmembrane</keyword>
<proteinExistence type="predicted"/>
<protein>
    <submittedName>
        <fullName evidence="2">Prepilin-type N-terminal cleavage/methylation domain-containing protein</fullName>
    </submittedName>
</protein>
<gene>
    <name evidence="2" type="ORF">G5B42_07425</name>
</gene>
<keyword evidence="1" id="KW-1133">Transmembrane helix</keyword>
<dbReference type="InterPro" id="IPR045584">
    <property type="entry name" value="Pilin-like"/>
</dbReference>
<dbReference type="AlphaFoldDB" id="A0A8J6I1P7"/>
<dbReference type="Pfam" id="PF07963">
    <property type="entry name" value="N_methyl"/>
    <property type="match status" value="1"/>
</dbReference>